<sequence length="304" mass="34955">MPLPLSYPGLRCVLEHLEAVKRAHIIGRSPGLQKLDKLIPLCLGEFCITRDEMAINRLKIKYDEDEVEFKMNDKTFSRKGIENREDRMKKCINFYICGRSIVNVNSLSWNLYSLQDSVALKFRVNSLGAPYSCLHNAIVFIDPRSFPLKTALTTISNTSTYDDQVVKSAESLTLFLLNDRIVTVEDIKKLNNKKVVLERIRYSRIEIVSLIQYHIETKKVTETTFMISTKRTDDINEMLYEFEQTFGEYKSDLDDVNERFIPGSSKFLIPINNESRIQVYAIEDPKEGGGWKIVLKPVLAVLGL</sequence>
<comment type="caution">
    <text evidence="1">The sequence shown here is derived from an EMBL/GenBank/DDBJ whole genome shotgun (WGS) entry which is preliminary data.</text>
</comment>
<dbReference type="GeneID" id="9826722"/>
<evidence type="ECO:0000313" key="2">
    <source>
        <dbReference type="Proteomes" id="UP000483820"/>
    </source>
</evidence>
<dbReference type="RefSeq" id="XP_003097478.2">
    <property type="nucleotide sequence ID" value="XM_003097430.2"/>
</dbReference>
<name>A0A6A5HNP5_CAERE</name>
<organism evidence="1 2">
    <name type="scientific">Caenorhabditis remanei</name>
    <name type="common">Caenorhabditis vulgaris</name>
    <dbReference type="NCBI Taxonomy" id="31234"/>
    <lineage>
        <taxon>Eukaryota</taxon>
        <taxon>Metazoa</taxon>
        <taxon>Ecdysozoa</taxon>
        <taxon>Nematoda</taxon>
        <taxon>Chromadorea</taxon>
        <taxon>Rhabditida</taxon>
        <taxon>Rhabditina</taxon>
        <taxon>Rhabditomorpha</taxon>
        <taxon>Rhabditoidea</taxon>
        <taxon>Rhabditidae</taxon>
        <taxon>Peloderinae</taxon>
        <taxon>Caenorhabditis</taxon>
    </lineage>
</organism>
<dbReference type="InterPro" id="IPR021942">
    <property type="entry name" value="DUF3557"/>
</dbReference>
<gene>
    <name evidence="1" type="ORF">GCK72_007897</name>
</gene>
<dbReference type="EMBL" id="WUAV01000002">
    <property type="protein sequence ID" value="KAF1767937.1"/>
    <property type="molecule type" value="Genomic_DNA"/>
</dbReference>
<dbReference type="KEGG" id="crq:GCK72_007897"/>
<dbReference type="AlphaFoldDB" id="A0A6A5HNP5"/>
<reference evidence="1 2" key="1">
    <citation type="submission" date="2019-12" db="EMBL/GenBank/DDBJ databases">
        <title>Chromosome-level assembly of the Caenorhabditis remanei genome.</title>
        <authorList>
            <person name="Teterina A.A."/>
            <person name="Willis J.H."/>
            <person name="Phillips P.C."/>
        </authorList>
    </citation>
    <scope>NUCLEOTIDE SEQUENCE [LARGE SCALE GENOMIC DNA]</scope>
    <source>
        <strain evidence="1 2">PX506</strain>
        <tissue evidence="1">Whole organism</tissue>
    </source>
</reference>
<accession>A0A6A5HNP5</accession>
<dbReference type="PANTHER" id="PTHR31379">
    <property type="entry name" value="F-BOX C PROTEIN-RELATED-RELATED"/>
    <property type="match status" value="1"/>
</dbReference>
<dbReference type="CTD" id="9826722"/>
<evidence type="ECO:0008006" key="3">
    <source>
        <dbReference type="Google" id="ProtNLM"/>
    </source>
</evidence>
<evidence type="ECO:0000313" key="1">
    <source>
        <dbReference type="EMBL" id="KAF1767937.1"/>
    </source>
</evidence>
<dbReference type="Proteomes" id="UP000483820">
    <property type="component" value="Chromosome II"/>
</dbReference>
<dbReference type="PANTHER" id="PTHR31379:SF1">
    <property type="entry name" value="F-BOX C PROTEIN-RELATED"/>
    <property type="match status" value="1"/>
</dbReference>
<proteinExistence type="predicted"/>
<protein>
    <recommendedName>
        <fullName evidence="3">DUF38 domain-containing protein</fullName>
    </recommendedName>
</protein>
<dbReference type="Pfam" id="PF12078">
    <property type="entry name" value="DUF3557"/>
    <property type="match status" value="1"/>
</dbReference>